<dbReference type="RefSeq" id="WP_012876429.1">
    <property type="nucleotide sequence ID" value="NC_013526.1"/>
</dbReference>
<keyword evidence="3" id="KW-1185">Reference proteome</keyword>
<evidence type="ECO:0000313" key="3">
    <source>
        <dbReference type="Proteomes" id="UP000000323"/>
    </source>
</evidence>
<gene>
    <name evidence="2" type="ordered locus">Tter_2509</name>
</gene>
<reference evidence="3" key="1">
    <citation type="journal article" date="2010" name="Stand. Genomic Sci.">
        <title>Complete genome sequence of 'Thermobaculum terrenum' type strain (YNP1).</title>
        <authorList>
            <person name="Kiss H."/>
            <person name="Cleland D."/>
            <person name="Lapidus A."/>
            <person name="Lucas S."/>
            <person name="Glavina Del Rio T."/>
            <person name="Nolan M."/>
            <person name="Tice H."/>
            <person name="Han C."/>
            <person name="Goodwin L."/>
            <person name="Pitluck S."/>
            <person name="Liolios K."/>
            <person name="Ivanova N."/>
            <person name="Mavromatis K."/>
            <person name="Ovchinnikova G."/>
            <person name="Pati A."/>
            <person name="Chen A."/>
            <person name="Palaniappan K."/>
            <person name="Land M."/>
            <person name="Hauser L."/>
            <person name="Chang Y."/>
            <person name="Jeffries C."/>
            <person name="Lu M."/>
            <person name="Brettin T."/>
            <person name="Detter J."/>
            <person name="Goker M."/>
            <person name="Tindall B."/>
            <person name="Beck B."/>
            <person name="McDermott T."/>
            <person name="Woyke T."/>
            <person name="Bristow J."/>
            <person name="Eisen J."/>
            <person name="Markowitz V."/>
            <person name="Hugenholtz P."/>
            <person name="Kyrpides N."/>
            <person name="Klenk H."/>
            <person name="Cheng J."/>
        </authorList>
    </citation>
    <scope>NUCLEOTIDE SEQUENCE [LARGE SCALE GENOMIC DNA]</scope>
    <source>
        <strain evidence="3">ATCC BAA-798 / YNP1</strain>
    </source>
</reference>
<accession>D1CI27</accession>
<name>D1CI27_THET1</name>
<dbReference type="OrthoDB" id="2631847at2"/>
<proteinExistence type="predicted"/>
<dbReference type="SUPFAM" id="SSF48208">
    <property type="entry name" value="Six-hairpin glycosidases"/>
    <property type="match status" value="1"/>
</dbReference>
<dbReference type="HOGENOM" id="CLU_501458_0_0_0"/>
<feature type="region of interest" description="Disordered" evidence="1">
    <location>
        <begin position="557"/>
        <end position="577"/>
    </location>
</feature>
<evidence type="ECO:0000256" key="1">
    <source>
        <dbReference type="SAM" id="MobiDB-lite"/>
    </source>
</evidence>
<dbReference type="KEGG" id="ttr:Tter_2509"/>
<dbReference type="Proteomes" id="UP000000323">
    <property type="component" value="Chromosome 2"/>
</dbReference>
<sequence>METVHPFDLQARARLGARALTALLDASRDGLMYFLASWRARPPRADHCLWDCGDGTGRHVDALTLAHIMAGRDPLEAEGAESRLEGWMFRLLDPAGLSWLPPEPWAEPWGRDLLMAGWREGERVAEINWAQRGTLQGLTTRFLATGDERYLRAARRLVDGLLAVALRHPRGLFFPEGYYREGGWRCRQPGLCPGIDEYNAAPIVPAVRLYEATGYEPALRLASGLAEFALYHTSGYLPDGRFRWPAGELEAHFHTRSNFILGVLKLGLVLDRREYVSWARQSYEHAKTWGTEFGWFPEGLGQRHGEICCTTDMIEIALLLGRHVDRRYYADAERFGRNHLLESQLLSLERLRAAVAALPPSDEPPPWQGRYSRSEGVVESQVGGFASRPTLNDAFHPDAAALMQCCNAAGVRALYDLWRHAVEEAPGRAIVHLRFSVETPGVRVLSYEPSEGRLDVLSRGAGEVEIRLPQGVGEAVALVRDERGHLVRGQALTGEAGYVRLRLEEGQTAEVRYPLPARTAHYEVGAEGGRAWCVGHWRGETLVRVEPEGSFHPLYGRASDLEPAQPTPAWGKPIESL</sequence>
<evidence type="ECO:0000313" key="2">
    <source>
        <dbReference type="EMBL" id="ACZ43398.1"/>
    </source>
</evidence>
<dbReference type="EMBL" id="CP001826">
    <property type="protein sequence ID" value="ACZ43398.1"/>
    <property type="molecule type" value="Genomic_DNA"/>
</dbReference>
<dbReference type="InterPro" id="IPR008928">
    <property type="entry name" value="6-hairpin_glycosidase_sf"/>
</dbReference>
<organism evidence="2 3">
    <name type="scientific">Thermobaculum terrenum (strain ATCC BAA-798 / CCMEE 7001 / YNP1)</name>
    <dbReference type="NCBI Taxonomy" id="525904"/>
    <lineage>
        <taxon>Bacteria</taxon>
        <taxon>Bacillati</taxon>
        <taxon>Chloroflexota</taxon>
        <taxon>Chloroflexia</taxon>
        <taxon>Candidatus Thermobaculales</taxon>
        <taxon>Candidatus Thermobaculaceae</taxon>
        <taxon>Thermobaculum</taxon>
    </lineage>
</organism>
<dbReference type="eggNOG" id="COG3533">
    <property type="taxonomic scope" value="Bacteria"/>
</dbReference>
<protein>
    <submittedName>
        <fullName evidence="2">Uncharacterized protein</fullName>
    </submittedName>
</protein>
<dbReference type="STRING" id="525904.Tter_2509"/>
<dbReference type="AlphaFoldDB" id="D1CI27"/>
<dbReference type="GO" id="GO:0005975">
    <property type="term" value="P:carbohydrate metabolic process"/>
    <property type="evidence" value="ECO:0007669"/>
    <property type="project" value="InterPro"/>
</dbReference>